<keyword evidence="1" id="KW-0175">Coiled coil</keyword>
<accession>A0AB34K524</accession>
<dbReference type="AlphaFoldDB" id="A0AB34K524"/>
<reference evidence="2 3" key="1">
    <citation type="journal article" date="2024" name="Science">
        <title>Giant polyketide synthase enzymes in the biosynthesis of giant marine polyether toxins.</title>
        <authorList>
            <person name="Fallon T.R."/>
            <person name="Shende V.V."/>
            <person name="Wierzbicki I.H."/>
            <person name="Pendleton A.L."/>
            <person name="Watervoot N.F."/>
            <person name="Auber R.P."/>
            <person name="Gonzalez D.J."/>
            <person name="Wisecaver J.H."/>
            <person name="Moore B.S."/>
        </authorList>
    </citation>
    <scope>NUCLEOTIDE SEQUENCE [LARGE SCALE GENOMIC DNA]</scope>
    <source>
        <strain evidence="2 3">12B1</strain>
    </source>
</reference>
<dbReference type="EMBL" id="JBGBPQ010000001">
    <property type="protein sequence ID" value="KAL1529559.1"/>
    <property type="molecule type" value="Genomic_DNA"/>
</dbReference>
<name>A0AB34K524_PRYPA</name>
<protein>
    <submittedName>
        <fullName evidence="2">Uncharacterized protein</fullName>
    </submittedName>
</protein>
<evidence type="ECO:0000256" key="1">
    <source>
        <dbReference type="SAM" id="Coils"/>
    </source>
</evidence>
<evidence type="ECO:0000313" key="2">
    <source>
        <dbReference type="EMBL" id="KAL1529559.1"/>
    </source>
</evidence>
<organism evidence="2 3">
    <name type="scientific">Prymnesium parvum</name>
    <name type="common">Toxic golden alga</name>
    <dbReference type="NCBI Taxonomy" id="97485"/>
    <lineage>
        <taxon>Eukaryota</taxon>
        <taxon>Haptista</taxon>
        <taxon>Haptophyta</taxon>
        <taxon>Prymnesiophyceae</taxon>
        <taxon>Prymnesiales</taxon>
        <taxon>Prymnesiaceae</taxon>
        <taxon>Prymnesium</taxon>
    </lineage>
</organism>
<gene>
    <name evidence="2" type="ORF">AB1Y20_000503</name>
</gene>
<proteinExistence type="predicted"/>
<sequence>MDYSLQKQISHITLHHPDKEIYLSRQRHEQGEQRSYLVAPINATPQQINALAQSGEWYSLEEVSALMGASPPRKANIAVDLGRVKYKGKACTVYRDTAGKLVLLREGESLSARLSKKERFTEAEIRRLPKEPSMNAVGEGLTIAMGNDSVLEDKLLLEERARLEAGMNPTMLLLARHAQISIQLSAKLITLSAKREHLTTRAVVMEDAENVRNVVKEEGEKARAQLEQLISGLAEAMGKGEARSGQEAVRQEGEATRAQLRLKHDALEVAMMELRGETSLGIASILREMKAQKAPRPVQKSRKAELEAKFDAQKRLHEEAIERHQAQMVELQARTGLTGLDGGAGGIAEALVCGAQDVIWSVGNELRRLNNQVATPISSGSSSSREGGLMTESSYQTFEEMELRTT</sequence>
<feature type="coiled-coil region" evidence="1">
    <location>
        <begin position="303"/>
        <end position="334"/>
    </location>
</feature>
<evidence type="ECO:0000313" key="3">
    <source>
        <dbReference type="Proteomes" id="UP001515480"/>
    </source>
</evidence>
<comment type="caution">
    <text evidence="2">The sequence shown here is derived from an EMBL/GenBank/DDBJ whole genome shotgun (WGS) entry which is preliminary data.</text>
</comment>
<keyword evidence="3" id="KW-1185">Reference proteome</keyword>
<dbReference type="Proteomes" id="UP001515480">
    <property type="component" value="Unassembled WGS sequence"/>
</dbReference>